<evidence type="ECO:0008006" key="5">
    <source>
        <dbReference type="Google" id="ProtNLM"/>
    </source>
</evidence>
<reference evidence="3" key="1">
    <citation type="submission" date="2022-10" db="EMBL/GenBank/DDBJ databases">
        <title>WGS of marine actinomycetes from Thailand.</title>
        <authorList>
            <person name="Thawai C."/>
        </authorList>
    </citation>
    <scope>NUCLEOTIDE SEQUENCE</scope>
    <source>
        <strain evidence="3">SW21</strain>
    </source>
</reference>
<organism evidence="3 4">
    <name type="scientific">Gordonia aquimaris</name>
    <dbReference type="NCBI Taxonomy" id="2984863"/>
    <lineage>
        <taxon>Bacteria</taxon>
        <taxon>Bacillati</taxon>
        <taxon>Actinomycetota</taxon>
        <taxon>Actinomycetes</taxon>
        <taxon>Mycobacteriales</taxon>
        <taxon>Gordoniaceae</taxon>
        <taxon>Gordonia</taxon>
    </lineage>
</organism>
<proteinExistence type="predicted"/>
<gene>
    <name evidence="3" type="ORF">OSB52_03085</name>
</gene>
<evidence type="ECO:0000256" key="2">
    <source>
        <dbReference type="SAM" id="SignalP"/>
    </source>
</evidence>
<comment type="caution">
    <text evidence="3">The sequence shown here is derived from an EMBL/GenBank/DDBJ whole genome shotgun (WGS) entry which is preliminary data.</text>
</comment>
<dbReference type="AlphaFoldDB" id="A0A9X3I442"/>
<feature type="signal peptide" evidence="2">
    <location>
        <begin position="1"/>
        <end position="30"/>
    </location>
</feature>
<evidence type="ECO:0000313" key="3">
    <source>
        <dbReference type="EMBL" id="MCX2963074.1"/>
    </source>
</evidence>
<name>A0A9X3I442_9ACTN</name>
<keyword evidence="4" id="KW-1185">Reference proteome</keyword>
<dbReference type="RefSeq" id="WP_266060122.1">
    <property type="nucleotide sequence ID" value="NZ_JAPKFM010000002.1"/>
</dbReference>
<evidence type="ECO:0000256" key="1">
    <source>
        <dbReference type="SAM" id="MobiDB-lite"/>
    </source>
</evidence>
<feature type="region of interest" description="Disordered" evidence="1">
    <location>
        <begin position="67"/>
        <end position="107"/>
    </location>
</feature>
<dbReference type="Proteomes" id="UP001143347">
    <property type="component" value="Unassembled WGS sequence"/>
</dbReference>
<evidence type="ECO:0000313" key="4">
    <source>
        <dbReference type="Proteomes" id="UP001143347"/>
    </source>
</evidence>
<dbReference type="EMBL" id="JAPKFM010000002">
    <property type="protein sequence ID" value="MCX2963074.1"/>
    <property type="molecule type" value="Genomic_DNA"/>
</dbReference>
<accession>A0A9X3I442</accession>
<feature type="compositionally biased region" description="Low complexity" evidence="1">
    <location>
        <begin position="93"/>
        <end position="107"/>
    </location>
</feature>
<keyword evidence="2" id="KW-0732">Signal</keyword>
<sequence length="167" mass="16360">MKKTVVSGIAVLTLVGTAGAAGLATAPAYAAPTASVTAGSTPTFIGLAPTAAEKQAIKDSVLAALQSSPVAEETETESDSAVDNSATTDESADTGTGSAGSSSGSSSGSADLAPLLDDFLDNFNWAIVTVPLISAFLQAQGLPAVVATPLAQLIWGAIESILPARAA</sequence>
<feature type="chain" id="PRO_5040944243" description="Secreted protein" evidence="2">
    <location>
        <begin position="31"/>
        <end position="167"/>
    </location>
</feature>
<protein>
    <recommendedName>
        <fullName evidence="5">Secreted protein</fullName>
    </recommendedName>
</protein>